<name>A0A2P2QII5_RHIMU</name>
<dbReference type="AlphaFoldDB" id="A0A2P2QII5"/>
<organism evidence="1">
    <name type="scientific">Rhizophora mucronata</name>
    <name type="common">Asiatic mangrove</name>
    <dbReference type="NCBI Taxonomy" id="61149"/>
    <lineage>
        <taxon>Eukaryota</taxon>
        <taxon>Viridiplantae</taxon>
        <taxon>Streptophyta</taxon>
        <taxon>Embryophyta</taxon>
        <taxon>Tracheophyta</taxon>
        <taxon>Spermatophyta</taxon>
        <taxon>Magnoliopsida</taxon>
        <taxon>eudicotyledons</taxon>
        <taxon>Gunneridae</taxon>
        <taxon>Pentapetalae</taxon>
        <taxon>rosids</taxon>
        <taxon>fabids</taxon>
        <taxon>Malpighiales</taxon>
        <taxon>Rhizophoraceae</taxon>
        <taxon>Rhizophora</taxon>
    </lineage>
</organism>
<accession>A0A2P2QII5</accession>
<sequence>MMTPPPATDVDEELCFPSRLIAGASASLDSSDKDSAVLDAGGSAILATGPLGSDSI</sequence>
<protein>
    <submittedName>
        <fullName evidence="1">Uncharacterized protein</fullName>
    </submittedName>
</protein>
<reference evidence="1" key="1">
    <citation type="submission" date="2018-02" db="EMBL/GenBank/DDBJ databases">
        <title>Rhizophora mucronata_Transcriptome.</title>
        <authorList>
            <person name="Meera S.P."/>
            <person name="Sreeshan A."/>
            <person name="Augustine A."/>
        </authorList>
    </citation>
    <scope>NUCLEOTIDE SEQUENCE</scope>
    <source>
        <tissue evidence="1">Leaf</tissue>
    </source>
</reference>
<dbReference type="EMBL" id="GGEC01086329">
    <property type="protein sequence ID" value="MBX66813.1"/>
    <property type="molecule type" value="Transcribed_RNA"/>
</dbReference>
<evidence type="ECO:0000313" key="1">
    <source>
        <dbReference type="EMBL" id="MBX66813.1"/>
    </source>
</evidence>
<proteinExistence type="predicted"/>